<organism evidence="3 4">
    <name type="scientific">Streptomyces shaanxiensis</name>
    <dbReference type="NCBI Taxonomy" id="653357"/>
    <lineage>
        <taxon>Bacteria</taxon>
        <taxon>Bacillati</taxon>
        <taxon>Actinomycetota</taxon>
        <taxon>Actinomycetes</taxon>
        <taxon>Kitasatosporales</taxon>
        <taxon>Streptomycetaceae</taxon>
        <taxon>Streptomyces</taxon>
    </lineage>
</organism>
<feature type="compositionally biased region" description="Pro residues" evidence="1">
    <location>
        <begin position="76"/>
        <end position="92"/>
    </location>
</feature>
<feature type="region of interest" description="Disordered" evidence="1">
    <location>
        <begin position="73"/>
        <end position="94"/>
    </location>
</feature>
<comment type="caution">
    <text evidence="3">The sequence shown here is derived from an EMBL/GenBank/DDBJ whole genome shotgun (WGS) entry which is preliminary data.</text>
</comment>
<evidence type="ECO:0000256" key="1">
    <source>
        <dbReference type="SAM" id="MobiDB-lite"/>
    </source>
</evidence>
<feature type="transmembrane region" description="Helical" evidence="2">
    <location>
        <begin position="102"/>
        <end position="126"/>
    </location>
</feature>
<keyword evidence="4" id="KW-1185">Reference proteome</keyword>
<dbReference type="RefSeq" id="WP_345017343.1">
    <property type="nucleotide sequence ID" value="NZ_BAAAZY010000017.1"/>
</dbReference>
<evidence type="ECO:0000313" key="3">
    <source>
        <dbReference type="EMBL" id="GAA4074451.1"/>
    </source>
</evidence>
<keyword evidence="2" id="KW-1133">Transmembrane helix</keyword>
<keyword evidence="2" id="KW-0472">Membrane</keyword>
<proteinExistence type="predicted"/>
<accession>A0ABP7VUS5</accession>
<feature type="compositionally biased region" description="Basic and acidic residues" evidence="1">
    <location>
        <begin position="1"/>
        <end position="20"/>
    </location>
</feature>
<protein>
    <recommendedName>
        <fullName evidence="5">DUF1707 domain-containing protein</fullName>
    </recommendedName>
</protein>
<dbReference type="EMBL" id="BAAAZY010000017">
    <property type="protein sequence ID" value="GAA4074451.1"/>
    <property type="molecule type" value="Genomic_DNA"/>
</dbReference>
<evidence type="ECO:0008006" key="5">
    <source>
        <dbReference type="Google" id="ProtNLM"/>
    </source>
</evidence>
<evidence type="ECO:0000313" key="4">
    <source>
        <dbReference type="Proteomes" id="UP001499984"/>
    </source>
</evidence>
<evidence type="ECO:0000256" key="2">
    <source>
        <dbReference type="SAM" id="Phobius"/>
    </source>
</evidence>
<sequence length="263" mass="27869">MTAENESRKDRDGRDGRNGYDGRSGADALMAAITDEPLTDEARADAAFMAEHRSAVADVALLREQLGIIGHTLAEPPAPAPQPEPAPRPAPVRRPSRARRRFFSVALGSLAVAAAGSVLVGMGWLLTQNGGADNDSGASTADKSAPSLESGGVAFGSPDYLACSRLVAEGTATEVERLPGTTSLRVTLHMTRYYKPEEGDEKLTFVVDENLVPGVRKGDHVLIGIPQGARQPDFWAVGEQNIALERAWITASLPKSRDRTCGG</sequence>
<feature type="region of interest" description="Disordered" evidence="1">
    <location>
        <begin position="1"/>
        <end position="24"/>
    </location>
</feature>
<keyword evidence="2" id="KW-0812">Transmembrane</keyword>
<name>A0ABP7VUS5_9ACTN</name>
<dbReference type="Proteomes" id="UP001499984">
    <property type="component" value="Unassembled WGS sequence"/>
</dbReference>
<gene>
    <name evidence="3" type="ORF">GCM10022233_60470</name>
</gene>
<reference evidence="4" key="1">
    <citation type="journal article" date="2019" name="Int. J. Syst. Evol. Microbiol.">
        <title>The Global Catalogue of Microorganisms (GCM) 10K type strain sequencing project: providing services to taxonomists for standard genome sequencing and annotation.</title>
        <authorList>
            <consortium name="The Broad Institute Genomics Platform"/>
            <consortium name="The Broad Institute Genome Sequencing Center for Infectious Disease"/>
            <person name="Wu L."/>
            <person name="Ma J."/>
        </authorList>
    </citation>
    <scope>NUCLEOTIDE SEQUENCE [LARGE SCALE GENOMIC DNA]</scope>
    <source>
        <strain evidence="4">JCM 16925</strain>
    </source>
</reference>